<proteinExistence type="predicted"/>
<protein>
    <submittedName>
        <fullName evidence="1">Uncharacterized protein</fullName>
    </submittedName>
</protein>
<name>A0A518ID70_9PLAN</name>
<dbReference type="EMBL" id="CP037452">
    <property type="protein sequence ID" value="QDV51052.1"/>
    <property type="molecule type" value="Genomic_DNA"/>
</dbReference>
<dbReference type="KEGG" id="gfm:Enr17x_31040"/>
<dbReference type="AlphaFoldDB" id="A0A518ID70"/>
<evidence type="ECO:0000313" key="1">
    <source>
        <dbReference type="EMBL" id="QDV51052.1"/>
    </source>
</evidence>
<dbReference type="RefSeq" id="WP_145309989.1">
    <property type="nucleotide sequence ID" value="NZ_CP037452.1"/>
</dbReference>
<accession>A0A518ID70</accession>
<organism evidence="1 2">
    <name type="scientific">Gimesia fumaroli</name>
    <dbReference type="NCBI Taxonomy" id="2527976"/>
    <lineage>
        <taxon>Bacteria</taxon>
        <taxon>Pseudomonadati</taxon>
        <taxon>Planctomycetota</taxon>
        <taxon>Planctomycetia</taxon>
        <taxon>Planctomycetales</taxon>
        <taxon>Planctomycetaceae</taxon>
        <taxon>Gimesia</taxon>
    </lineage>
</organism>
<evidence type="ECO:0000313" key="2">
    <source>
        <dbReference type="Proteomes" id="UP000318313"/>
    </source>
</evidence>
<gene>
    <name evidence="1" type="ORF">Enr17x_31040</name>
</gene>
<keyword evidence="2" id="KW-1185">Reference proteome</keyword>
<dbReference type="Proteomes" id="UP000318313">
    <property type="component" value="Chromosome"/>
</dbReference>
<sequence length="75" mass="8447">MAYLPHAKRTGICLGLLLLFGCTSESEPILELSPSVTLISNGNPTEVYPISPEEQQKLLEEMLKYQQEKKRSTRP</sequence>
<reference evidence="1 2" key="1">
    <citation type="submission" date="2019-03" db="EMBL/GenBank/DDBJ databases">
        <title>Deep-cultivation of Planctomycetes and their phenomic and genomic characterization uncovers novel biology.</title>
        <authorList>
            <person name="Wiegand S."/>
            <person name="Jogler M."/>
            <person name="Boedeker C."/>
            <person name="Pinto D."/>
            <person name="Vollmers J."/>
            <person name="Rivas-Marin E."/>
            <person name="Kohn T."/>
            <person name="Peeters S.H."/>
            <person name="Heuer A."/>
            <person name="Rast P."/>
            <person name="Oberbeckmann S."/>
            <person name="Bunk B."/>
            <person name="Jeske O."/>
            <person name="Meyerdierks A."/>
            <person name="Storesund J.E."/>
            <person name="Kallscheuer N."/>
            <person name="Luecker S."/>
            <person name="Lage O.M."/>
            <person name="Pohl T."/>
            <person name="Merkel B.J."/>
            <person name="Hornburger P."/>
            <person name="Mueller R.-W."/>
            <person name="Bruemmer F."/>
            <person name="Labrenz M."/>
            <person name="Spormann A.M."/>
            <person name="Op den Camp H."/>
            <person name="Overmann J."/>
            <person name="Amann R."/>
            <person name="Jetten M.S.M."/>
            <person name="Mascher T."/>
            <person name="Medema M.H."/>
            <person name="Devos D.P."/>
            <person name="Kaster A.-K."/>
            <person name="Ovreas L."/>
            <person name="Rohde M."/>
            <person name="Galperin M.Y."/>
            <person name="Jogler C."/>
        </authorList>
    </citation>
    <scope>NUCLEOTIDE SEQUENCE [LARGE SCALE GENOMIC DNA]</scope>
    <source>
        <strain evidence="1 2">Enr17</strain>
    </source>
</reference>